<dbReference type="AlphaFoldDB" id="A0AAU7F6R4"/>
<evidence type="ECO:0000259" key="5">
    <source>
        <dbReference type="PROSITE" id="PS50931"/>
    </source>
</evidence>
<accession>A0AAU7F6R4</accession>
<dbReference type="InterPro" id="IPR005119">
    <property type="entry name" value="LysR_subst-bd"/>
</dbReference>
<keyword evidence="3" id="KW-0238">DNA-binding</keyword>
<dbReference type="Pfam" id="PF03466">
    <property type="entry name" value="LysR_substrate"/>
    <property type="match status" value="1"/>
</dbReference>
<reference evidence="6" key="1">
    <citation type="submission" date="2024-05" db="EMBL/GenBank/DDBJ databases">
        <authorList>
            <person name="Yang L."/>
            <person name="Pan L."/>
        </authorList>
    </citation>
    <scope>NUCLEOTIDE SEQUENCE</scope>
    <source>
        <strain evidence="6">FCG-7</strain>
    </source>
</reference>
<evidence type="ECO:0000256" key="3">
    <source>
        <dbReference type="ARBA" id="ARBA00023125"/>
    </source>
</evidence>
<dbReference type="RefSeq" id="WP_348944206.1">
    <property type="nucleotide sequence ID" value="NZ_CP157355.1"/>
</dbReference>
<dbReference type="PROSITE" id="PS50931">
    <property type="entry name" value="HTH_LYSR"/>
    <property type="match status" value="1"/>
</dbReference>
<comment type="similarity">
    <text evidence="1">Belongs to the LysR transcriptional regulatory family.</text>
</comment>
<dbReference type="SUPFAM" id="SSF53850">
    <property type="entry name" value="Periplasmic binding protein-like II"/>
    <property type="match status" value="1"/>
</dbReference>
<dbReference type="InterPro" id="IPR037423">
    <property type="entry name" value="CysB_PBP2"/>
</dbReference>
<keyword evidence="4" id="KW-0804">Transcription</keyword>
<evidence type="ECO:0000256" key="1">
    <source>
        <dbReference type="ARBA" id="ARBA00009437"/>
    </source>
</evidence>
<proteinExistence type="inferred from homology"/>
<dbReference type="NCBIfam" id="NF009326">
    <property type="entry name" value="PRK12681.1"/>
    <property type="match status" value="1"/>
</dbReference>
<evidence type="ECO:0000313" key="6">
    <source>
        <dbReference type="EMBL" id="XBL99810.1"/>
    </source>
</evidence>
<dbReference type="PANTHER" id="PTHR30126:SF6">
    <property type="entry name" value="HTH-TYPE TRANSCRIPTIONAL REGULATOR CYSB-RELATED"/>
    <property type="match status" value="1"/>
</dbReference>
<gene>
    <name evidence="6" type="primary">cysB</name>
    <name evidence="6" type="ORF">ABHF33_12155</name>
</gene>
<dbReference type="Gene3D" id="1.10.10.10">
    <property type="entry name" value="Winged helix-like DNA-binding domain superfamily/Winged helix DNA-binding domain"/>
    <property type="match status" value="1"/>
</dbReference>
<dbReference type="InterPro" id="IPR036388">
    <property type="entry name" value="WH-like_DNA-bd_sf"/>
</dbReference>
<dbReference type="GO" id="GO:0019344">
    <property type="term" value="P:cysteine biosynthetic process"/>
    <property type="evidence" value="ECO:0007669"/>
    <property type="project" value="TreeGrafter"/>
</dbReference>
<evidence type="ECO:0000256" key="2">
    <source>
        <dbReference type="ARBA" id="ARBA00023015"/>
    </source>
</evidence>
<dbReference type="InterPro" id="IPR000847">
    <property type="entry name" value="LysR_HTH_N"/>
</dbReference>
<dbReference type="PANTHER" id="PTHR30126">
    <property type="entry name" value="HTH-TYPE TRANSCRIPTIONAL REGULATOR"/>
    <property type="match status" value="1"/>
</dbReference>
<dbReference type="InterPro" id="IPR036390">
    <property type="entry name" value="WH_DNA-bd_sf"/>
</dbReference>
<dbReference type="NCBIfam" id="NF009327">
    <property type="entry name" value="PRK12684.1"/>
    <property type="match status" value="1"/>
</dbReference>
<dbReference type="GO" id="GO:0000976">
    <property type="term" value="F:transcription cis-regulatory region binding"/>
    <property type="evidence" value="ECO:0007669"/>
    <property type="project" value="TreeGrafter"/>
</dbReference>
<keyword evidence="2" id="KW-0805">Transcription regulation</keyword>
<dbReference type="EMBL" id="CP157355">
    <property type="protein sequence ID" value="XBL99810.1"/>
    <property type="molecule type" value="Genomic_DNA"/>
</dbReference>
<dbReference type="KEGG" id="cmav:ABHF33_12155"/>
<sequence length="314" mass="35084">MKLQQLRYLVEVAKQGLNVSEAAEKLHTSQPGISKQIRLLEDELGVQIFIRNGKRVVDITAPGREILRISERILMQSQNLKRIGEEFVQVENGSLTIATTHTQARYALPKVIQSFLQRYPKVRLSIKQGSPLQISEMVVDGSADLAIATEGIDHYPELAMLNCYDWNRCIIVPKAHPLTMLNRPLTIADIAAWPLITYDFAFTGRSKINRAFEEQNLTPNVVLTAIDSDVIKTYVELGLGIGILAGMAYEPERDTALTAIDAAHLFEASTTHIGMRKDAYLRGYAYDFIALFAPHLTRAVVQDALLCEGEEGYE</sequence>
<dbReference type="FunFam" id="1.10.10.10:FF:000001">
    <property type="entry name" value="LysR family transcriptional regulator"/>
    <property type="match status" value="1"/>
</dbReference>
<dbReference type="GO" id="GO:0003700">
    <property type="term" value="F:DNA-binding transcription factor activity"/>
    <property type="evidence" value="ECO:0007669"/>
    <property type="project" value="InterPro"/>
</dbReference>
<feature type="domain" description="HTH lysR-type" evidence="5">
    <location>
        <begin position="1"/>
        <end position="58"/>
    </location>
</feature>
<dbReference type="Pfam" id="PF00126">
    <property type="entry name" value="HTH_1"/>
    <property type="match status" value="1"/>
</dbReference>
<dbReference type="SUPFAM" id="SSF46785">
    <property type="entry name" value="Winged helix' DNA-binding domain"/>
    <property type="match status" value="1"/>
</dbReference>
<dbReference type="PRINTS" id="PR00039">
    <property type="entry name" value="HTHLYSR"/>
</dbReference>
<organism evidence="6">
    <name type="scientific">Chitinibacter mangrovi</name>
    <dbReference type="NCBI Taxonomy" id="3153927"/>
    <lineage>
        <taxon>Bacteria</taxon>
        <taxon>Pseudomonadati</taxon>
        <taxon>Pseudomonadota</taxon>
        <taxon>Betaproteobacteria</taxon>
        <taxon>Neisseriales</taxon>
        <taxon>Chitinibacteraceae</taxon>
        <taxon>Chitinibacter</taxon>
    </lineage>
</organism>
<protein>
    <submittedName>
        <fullName evidence="6">HTH-type transcriptional regulator CysB</fullName>
    </submittedName>
</protein>
<evidence type="ECO:0000256" key="4">
    <source>
        <dbReference type="ARBA" id="ARBA00023163"/>
    </source>
</evidence>
<dbReference type="Gene3D" id="3.40.190.10">
    <property type="entry name" value="Periplasmic binding protein-like II"/>
    <property type="match status" value="2"/>
</dbReference>
<name>A0AAU7F6R4_9NEIS</name>
<dbReference type="CDD" id="cd08413">
    <property type="entry name" value="PBP2_CysB_like"/>
    <property type="match status" value="1"/>
</dbReference>